<accession>A0A8X6IJG9</accession>
<dbReference type="EMBL" id="BMAV01026111">
    <property type="protein sequence ID" value="GFS47477.1"/>
    <property type="molecule type" value="Genomic_DNA"/>
</dbReference>
<keyword evidence="1" id="KW-1133">Transmembrane helix</keyword>
<dbReference type="Proteomes" id="UP000886998">
    <property type="component" value="Unassembled WGS sequence"/>
</dbReference>
<evidence type="ECO:0000313" key="2">
    <source>
        <dbReference type="EMBL" id="GFS47477.1"/>
    </source>
</evidence>
<protein>
    <submittedName>
        <fullName evidence="2">Uncharacterized protein</fullName>
    </submittedName>
</protein>
<dbReference type="OrthoDB" id="6421848at2759"/>
<keyword evidence="3" id="KW-1185">Reference proteome</keyword>
<keyword evidence="1" id="KW-0472">Membrane</keyword>
<reference evidence="2" key="1">
    <citation type="submission" date="2020-08" db="EMBL/GenBank/DDBJ databases">
        <title>Multicomponent nature underlies the extraordinary mechanical properties of spider dragline silk.</title>
        <authorList>
            <person name="Kono N."/>
            <person name="Nakamura H."/>
            <person name="Mori M."/>
            <person name="Yoshida Y."/>
            <person name="Ohtoshi R."/>
            <person name="Malay A.D."/>
            <person name="Moran D.A.P."/>
            <person name="Tomita M."/>
            <person name="Numata K."/>
            <person name="Arakawa K."/>
        </authorList>
    </citation>
    <scope>NUCLEOTIDE SEQUENCE</scope>
</reference>
<organism evidence="2 3">
    <name type="scientific">Trichonephila inaurata madagascariensis</name>
    <dbReference type="NCBI Taxonomy" id="2747483"/>
    <lineage>
        <taxon>Eukaryota</taxon>
        <taxon>Metazoa</taxon>
        <taxon>Ecdysozoa</taxon>
        <taxon>Arthropoda</taxon>
        <taxon>Chelicerata</taxon>
        <taxon>Arachnida</taxon>
        <taxon>Araneae</taxon>
        <taxon>Araneomorphae</taxon>
        <taxon>Entelegynae</taxon>
        <taxon>Araneoidea</taxon>
        <taxon>Nephilidae</taxon>
        <taxon>Trichonephila</taxon>
        <taxon>Trichonephila inaurata</taxon>
    </lineage>
</organism>
<gene>
    <name evidence="2" type="ORF">TNIN_189611</name>
</gene>
<proteinExistence type="predicted"/>
<evidence type="ECO:0000256" key="1">
    <source>
        <dbReference type="SAM" id="Phobius"/>
    </source>
</evidence>
<name>A0A8X6IJG9_9ARAC</name>
<feature type="transmembrane region" description="Helical" evidence="1">
    <location>
        <begin position="99"/>
        <end position="122"/>
    </location>
</feature>
<evidence type="ECO:0000313" key="3">
    <source>
        <dbReference type="Proteomes" id="UP000886998"/>
    </source>
</evidence>
<dbReference type="AlphaFoldDB" id="A0A8X6IJG9"/>
<keyword evidence="1" id="KW-0812">Transmembrane</keyword>
<sequence>MAHLLPEYKFIRDVIRYVLSEYWPGTHWTPSGMFLVQDSDSPFTPVVQETIKTILDDNAVDFHRSYDEYFPDKNITPHQHYELCKDKSESLTEGEYEDVIYVFIFMCACLSLFTALSVLYGVDAAPIVTHRLILRYFESLKYANVITDSFWDDFQLACSQCREKS</sequence>
<comment type="caution">
    <text evidence="2">The sequence shown here is derived from an EMBL/GenBank/DDBJ whole genome shotgun (WGS) entry which is preliminary data.</text>
</comment>